<sequence>MKAWLARASGDLLPPAGYVLTGPDRRHVETAIAMGYPVDETVLWPSGYVSGVVEHHDQWRWEYPFQRYAELLLSSPELHGVAQTHLNHWLRALDQIDDGATALVISSGGSIEPVLVAALPDCDHAEWGAALHQLEGATLTFVGGKCTAVSIRRPPVR</sequence>
<protein>
    <submittedName>
        <fullName evidence="1">Uncharacterized protein</fullName>
    </submittedName>
</protein>
<dbReference type="RefSeq" id="WP_013864874.1">
    <property type="nucleotide sequence ID" value="NC_015635.1"/>
</dbReference>
<evidence type="ECO:0000313" key="1">
    <source>
        <dbReference type="EMBL" id="BAK37032.1"/>
    </source>
</evidence>
<dbReference type="STRING" id="1032480.MLP_40180"/>
<dbReference type="Proteomes" id="UP000007947">
    <property type="component" value="Chromosome"/>
</dbReference>
<reference evidence="1 2" key="1">
    <citation type="submission" date="2011-05" db="EMBL/GenBank/DDBJ databases">
        <title>Whole genome sequence of Microlunatus phosphovorus NM-1.</title>
        <authorList>
            <person name="Hosoyama A."/>
            <person name="Sasaki K."/>
            <person name="Harada T."/>
            <person name="Igarashi R."/>
            <person name="Kawakoshi A."/>
            <person name="Sasagawa M."/>
            <person name="Fukada J."/>
            <person name="Nakamura S."/>
            <person name="Katano Y."/>
            <person name="Hanada S."/>
            <person name="Kamagata Y."/>
            <person name="Nakamura N."/>
            <person name="Yamazaki S."/>
            <person name="Fujita N."/>
        </authorList>
    </citation>
    <scope>NUCLEOTIDE SEQUENCE [LARGE SCALE GENOMIC DNA]</scope>
    <source>
        <strain evidence="2">ATCC 700054 / DSM 10555 / JCM 9379 / NBRC 101784 / NCIMB 13414 / VKM Ac-1990 / NM-1</strain>
    </source>
</reference>
<name>F5XR10_MICPN</name>
<dbReference type="EMBL" id="AP012204">
    <property type="protein sequence ID" value="BAK37032.1"/>
    <property type="molecule type" value="Genomic_DNA"/>
</dbReference>
<gene>
    <name evidence="1" type="ordered locus">MLP_40180</name>
</gene>
<accession>F5XR10</accession>
<dbReference type="KEGG" id="mph:MLP_40180"/>
<dbReference type="AlphaFoldDB" id="F5XR10"/>
<proteinExistence type="predicted"/>
<dbReference type="HOGENOM" id="CLU_1675860_0_0_11"/>
<evidence type="ECO:0000313" key="2">
    <source>
        <dbReference type="Proteomes" id="UP000007947"/>
    </source>
</evidence>
<dbReference type="eggNOG" id="COG0406">
    <property type="taxonomic scope" value="Bacteria"/>
</dbReference>
<keyword evidence="2" id="KW-1185">Reference proteome</keyword>
<organism evidence="1 2">
    <name type="scientific">Microlunatus phosphovorus (strain ATCC 700054 / DSM 10555 / JCM 9379 / NBRC 101784 / NCIMB 13414 / VKM Ac-1990 / NM-1)</name>
    <dbReference type="NCBI Taxonomy" id="1032480"/>
    <lineage>
        <taxon>Bacteria</taxon>
        <taxon>Bacillati</taxon>
        <taxon>Actinomycetota</taxon>
        <taxon>Actinomycetes</taxon>
        <taxon>Propionibacteriales</taxon>
        <taxon>Propionibacteriaceae</taxon>
        <taxon>Microlunatus</taxon>
    </lineage>
</organism>